<dbReference type="SUPFAM" id="SSF53448">
    <property type="entry name" value="Nucleotide-diphospho-sugar transferases"/>
    <property type="match status" value="1"/>
</dbReference>
<evidence type="ECO:0000256" key="1">
    <source>
        <dbReference type="SAM" id="Phobius"/>
    </source>
</evidence>
<organism evidence="3 4">
    <name type="scientific">Gordonia terrae C-6</name>
    <dbReference type="NCBI Taxonomy" id="1316928"/>
    <lineage>
        <taxon>Bacteria</taxon>
        <taxon>Bacillati</taxon>
        <taxon>Actinomycetota</taxon>
        <taxon>Actinomycetes</taxon>
        <taxon>Mycobacteriales</taxon>
        <taxon>Gordoniaceae</taxon>
        <taxon>Gordonia</taxon>
    </lineage>
</organism>
<evidence type="ECO:0000259" key="2">
    <source>
        <dbReference type="Pfam" id="PF00535"/>
    </source>
</evidence>
<dbReference type="Gene3D" id="3.90.550.10">
    <property type="entry name" value="Spore Coat Polysaccharide Biosynthesis Protein SpsA, Chain A"/>
    <property type="match status" value="1"/>
</dbReference>
<feature type="transmembrane region" description="Helical" evidence="1">
    <location>
        <begin position="496"/>
        <end position="518"/>
    </location>
</feature>
<name>R7YB54_9ACTN</name>
<proteinExistence type="predicted"/>
<reference evidence="3 4" key="1">
    <citation type="journal article" date="2013" name="Genome Announc.">
        <title>Draft Genome Sequence of a Benzothiophene-Desulfurizing Bacterium, Gordona terrae Strain C-6.</title>
        <authorList>
            <person name="Wang W."/>
            <person name="Ma T."/>
            <person name="Ren Y."/>
            <person name="Li G."/>
        </authorList>
    </citation>
    <scope>NUCLEOTIDE SEQUENCE [LARGE SCALE GENOMIC DNA]</scope>
    <source>
        <strain evidence="3 4">C-6</strain>
    </source>
</reference>
<gene>
    <name evidence="3" type="ORF">GTC6_10029</name>
</gene>
<dbReference type="InterPro" id="IPR001173">
    <property type="entry name" value="Glyco_trans_2-like"/>
</dbReference>
<keyword evidence="1" id="KW-0812">Transmembrane</keyword>
<accession>R7YB54</accession>
<dbReference type="PANTHER" id="PTHR43685">
    <property type="entry name" value="GLYCOSYLTRANSFERASE"/>
    <property type="match status" value="1"/>
</dbReference>
<dbReference type="AlphaFoldDB" id="R7YB54"/>
<dbReference type="InterPro" id="IPR029044">
    <property type="entry name" value="Nucleotide-diphossugar_trans"/>
</dbReference>
<dbReference type="PANTHER" id="PTHR43685:SF2">
    <property type="entry name" value="GLYCOSYLTRANSFERASE 2-LIKE DOMAIN-CONTAINING PROTEIN"/>
    <property type="match status" value="1"/>
</dbReference>
<feature type="domain" description="Glycosyltransferase 2-like" evidence="2">
    <location>
        <begin position="96"/>
        <end position="227"/>
    </location>
</feature>
<sequence>MLTPVRQIVGAGPVWSGAVWVGQVEDGDIPPGRIEIVGGSGFSEARFLVRRDGQPLGFVQVPIVDGTVDGSILRARARELPGLVSQPRRETSPAVSVVICTRDRPDHLARLLASLVELDYPEFEILVVDNNPTSGVTRPVVEAASGLPVRVVDAVGQGLSIARNVGVRHAIHDIVAFTDDDVVIDAQWLDRLVIGFERDYRVACVCGMVPSVEVLTPTQAWFDHRVGWARRWEPALYGLDDHAADDDLFPLRVSEFGTGANFAVRKAAVTALGGFDEALGAGSPAGSGEDMDIFVRILLSGRLLAREPGAIVWHSHRETVAELDKQMHDYGVGLSALLVKMLVHPRTTGMVAKRLVVGVRHLGAVTDVEHSAALAAEPELATVRRRELTGVVRGPWRLLRGRLAGRSGTPLRNRARGVAGLFDFRREQMWGDRGNTILAGRLAGTAVWCGAIGMLAAAGVLPGALQALAVTVFVLAGPGSLAVSFSAYLPGSARWVLVPTLGSAICTLSVTGLLMAGFWDPSALLAGLGALTSVGGLLRGRYLASRAVRR</sequence>
<dbReference type="InterPro" id="IPR050834">
    <property type="entry name" value="Glycosyltransf_2"/>
</dbReference>
<evidence type="ECO:0000313" key="3">
    <source>
        <dbReference type="EMBL" id="EON32994.1"/>
    </source>
</evidence>
<keyword evidence="1" id="KW-1133">Transmembrane helix</keyword>
<comment type="caution">
    <text evidence="3">The sequence shown here is derived from an EMBL/GenBank/DDBJ whole genome shotgun (WGS) entry which is preliminary data.</text>
</comment>
<keyword evidence="1" id="KW-0472">Membrane</keyword>
<dbReference type="GO" id="GO:0016740">
    <property type="term" value="F:transferase activity"/>
    <property type="evidence" value="ECO:0007669"/>
    <property type="project" value="UniProtKB-KW"/>
</dbReference>
<feature type="transmembrane region" description="Helical" evidence="1">
    <location>
        <begin position="524"/>
        <end position="544"/>
    </location>
</feature>
<keyword evidence="3" id="KW-0808">Transferase</keyword>
<protein>
    <submittedName>
        <fullName evidence="3">Glycosyltransferases involved in cell wall biogenesis</fullName>
    </submittedName>
</protein>
<evidence type="ECO:0000313" key="4">
    <source>
        <dbReference type="Proteomes" id="UP000013569"/>
    </source>
</evidence>
<feature type="transmembrane region" description="Helical" evidence="1">
    <location>
        <begin position="467"/>
        <end position="489"/>
    </location>
</feature>
<dbReference type="PATRIC" id="fig|1316928.3.peg.2005"/>
<dbReference type="CDD" id="cd00761">
    <property type="entry name" value="Glyco_tranf_GTA_type"/>
    <property type="match status" value="1"/>
</dbReference>
<dbReference type="Pfam" id="PF00535">
    <property type="entry name" value="Glycos_transf_2"/>
    <property type="match status" value="1"/>
</dbReference>
<dbReference type="EMBL" id="AQPW01000009">
    <property type="protein sequence ID" value="EON32994.1"/>
    <property type="molecule type" value="Genomic_DNA"/>
</dbReference>
<dbReference type="Proteomes" id="UP000013569">
    <property type="component" value="Unassembled WGS sequence"/>
</dbReference>